<keyword evidence="16" id="KW-1185">Reference proteome</keyword>
<dbReference type="InterPro" id="IPR003661">
    <property type="entry name" value="HisK_dim/P_dom"/>
</dbReference>
<dbReference type="Gene3D" id="3.30.565.10">
    <property type="entry name" value="Histidine kinase-like ATPase, C-terminal domain"/>
    <property type="match status" value="1"/>
</dbReference>
<evidence type="ECO:0000259" key="12">
    <source>
        <dbReference type="PROSITE" id="PS50110"/>
    </source>
</evidence>
<evidence type="ECO:0000256" key="2">
    <source>
        <dbReference type="ARBA" id="ARBA00012438"/>
    </source>
</evidence>
<dbReference type="PROSITE" id="PS50113">
    <property type="entry name" value="PAC"/>
    <property type="match status" value="2"/>
</dbReference>
<proteinExistence type="predicted"/>
<evidence type="ECO:0000256" key="6">
    <source>
        <dbReference type="ARBA" id="ARBA00022777"/>
    </source>
</evidence>
<dbReference type="GO" id="GO:0005524">
    <property type="term" value="F:ATP binding"/>
    <property type="evidence" value="ECO:0007669"/>
    <property type="project" value="UniProtKB-KW"/>
</dbReference>
<feature type="domain" description="Histidine kinase" evidence="11">
    <location>
        <begin position="437"/>
        <end position="660"/>
    </location>
</feature>
<feature type="domain" description="PAC" evidence="14">
    <location>
        <begin position="125"/>
        <end position="176"/>
    </location>
</feature>
<dbReference type="EMBL" id="JACHHZ010000002">
    <property type="protein sequence ID" value="MBB6092510.1"/>
    <property type="molecule type" value="Genomic_DNA"/>
</dbReference>
<dbReference type="Gene3D" id="1.10.287.130">
    <property type="match status" value="1"/>
</dbReference>
<comment type="caution">
    <text evidence="15">The sequence shown here is derived from an EMBL/GenBank/DDBJ whole genome shotgun (WGS) entry which is preliminary data.</text>
</comment>
<dbReference type="CDD" id="cd00130">
    <property type="entry name" value="PAS"/>
    <property type="match status" value="3"/>
</dbReference>
<comment type="catalytic activity">
    <reaction evidence="1">
        <text>ATP + protein L-histidine = ADP + protein N-phospho-L-histidine.</text>
        <dbReference type="EC" id="2.7.13.3"/>
    </reaction>
</comment>
<dbReference type="SUPFAM" id="SSF55874">
    <property type="entry name" value="ATPase domain of HSP90 chaperone/DNA topoisomerase II/histidine kinase"/>
    <property type="match status" value="1"/>
</dbReference>
<evidence type="ECO:0000256" key="4">
    <source>
        <dbReference type="ARBA" id="ARBA00022679"/>
    </source>
</evidence>
<keyword evidence="3 9" id="KW-0597">Phosphoprotein</keyword>
<keyword evidence="8" id="KW-0902">Two-component regulatory system</keyword>
<dbReference type="InterPro" id="IPR003594">
    <property type="entry name" value="HATPase_dom"/>
</dbReference>
<dbReference type="AlphaFoldDB" id="A0A841HJN2"/>
<feature type="domain" description="PAS" evidence="13">
    <location>
        <begin position="296"/>
        <end position="366"/>
    </location>
</feature>
<evidence type="ECO:0000256" key="1">
    <source>
        <dbReference type="ARBA" id="ARBA00000085"/>
    </source>
</evidence>
<keyword evidence="10" id="KW-0472">Membrane</keyword>
<feature type="domain" description="PAC" evidence="14">
    <location>
        <begin position="244"/>
        <end position="295"/>
    </location>
</feature>
<keyword evidence="10" id="KW-0812">Transmembrane</keyword>
<dbReference type="SMART" id="SM00086">
    <property type="entry name" value="PAC"/>
    <property type="match status" value="2"/>
</dbReference>
<dbReference type="Pfam" id="PF00512">
    <property type="entry name" value="HisKA"/>
    <property type="match status" value="1"/>
</dbReference>
<accession>A0A841HJN2</accession>
<dbReference type="GO" id="GO:0006355">
    <property type="term" value="P:regulation of DNA-templated transcription"/>
    <property type="evidence" value="ECO:0007669"/>
    <property type="project" value="InterPro"/>
</dbReference>
<dbReference type="InterPro" id="IPR000700">
    <property type="entry name" value="PAS-assoc_C"/>
</dbReference>
<dbReference type="SMART" id="SM00388">
    <property type="entry name" value="HisKA"/>
    <property type="match status" value="1"/>
</dbReference>
<protein>
    <recommendedName>
        <fullName evidence="2">histidine kinase</fullName>
        <ecNumber evidence="2">2.7.13.3</ecNumber>
    </recommendedName>
</protein>
<evidence type="ECO:0000259" key="11">
    <source>
        <dbReference type="PROSITE" id="PS50109"/>
    </source>
</evidence>
<dbReference type="PROSITE" id="PS50112">
    <property type="entry name" value="PAS"/>
    <property type="match status" value="2"/>
</dbReference>
<dbReference type="PANTHER" id="PTHR43065:SF49">
    <property type="entry name" value="HISTIDINE KINASE"/>
    <property type="match status" value="1"/>
</dbReference>
<gene>
    <name evidence="15" type="ORF">HNQ60_001388</name>
</gene>
<dbReference type="SUPFAM" id="SSF52172">
    <property type="entry name" value="CheY-like"/>
    <property type="match status" value="1"/>
</dbReference>
<organism evidence="15 16">
    <name type="scientific">Povalibacter uvarum</name>
    <dbReference type="NCBI Taxonomy" id="732238"/>
    <lineage>
        <taxon>Bacteria</taxon>
        <taxon>Pseudomonadati</taxon>
        <taxon>Pseudomonadota</taxon>
        <taxon>Gammaproteobacteria</taxon>
        <taxon>Steroidobacterales</taxon>
        <taxon>Steroidobacteraceae</taxon>
        <taxon>Povalibacter</taxon>
    </lineage>
</organism>
<evidence type="ECO:0000256" key="5">
    <source>
        <dbReference type="ARBA" id="ARBA00022741"/>
    </source>
</evidence>
<feature type="modified residue" description="4-aspartylphosphate" evidence="9">
    <location>
        <position position="731"/>
    </location>
</feature>
<evidence type="ECO:0000259" key="14">
    <source>
        <dbReference type="PROSITE" id="PS50113"/>
    </source>
</evidence>
<dbReference type="InterPro" id="IPR001789">
    <property type="entry name" value="Sig_transdc_resp-reg_receiver"/>
</dbReference>
<dbReference type="GO" id="GO:0000155">
    <property type="term" value="F:phosphorelay sensor kinase activity"/>
    <property type="evidence" value="ECO:0007669"/>
    <property type="project" value="InterPro"/>
</dbReference>
<dbReference type="Pfam" id="PF00989">
    <property type="entry name" value="PAS"/>
    <property type="match status" value="1"/>
</dbReference>
<dbReference type="InterPro" id="IPR013656">
    <property type="entry name" value="PAS_4"/>
</dbReference>
<feature type="domain" description="PAS" evidence="13">
    <location>
        <begin position="51"/>
        <end position="107"/>
    </location>
</feature>
<sequence length="802" mass="88809">MSFLQPVLEPSVIAGIIATVLLIVVPAVCAILWQRRRVRDLRRELIRAGITIRRDSAIVEASGEGVLEVDHTEAVRYANPAAVKLLGYQSPDEILGKNYRQLINDSDERSSRVVRRRSGTTDIMTGVGAMLRRKDGKRRPVEYRVVPITPESGPGGMVLTFRDVSERVRLDSLLGDMQATALVGGWEMDVSTQRIFWTDSVYAIHDLPLGAPLDTERCQSFFAPADRAELQRVLAHVGSTGEITTLQLPLTSARGRNIWVRLIVKADRRNGEAIRLHGTIQDITDRVIAERQVIETRDFYELTLNAMPTLVMYINRQRVITYVNQAVEEFANLPRAQCIGRPLNTLYTPEEYALIAGHVDAALRGEADTIKHGTARNGRARDWQMHLVPEFAQRADGTKGDPRGFFAISYDLTEIKRLEARLLQAQKMEAIGQLTGGIAHDFNNLLGVVLGNLQLLERGVDDNPNLARKVHTAMRAAMRGADLTRRLLALARRQILDPNVVDLNRQLTGLADLMQRTLGESIEVRMVQAHDLWHTRVDAGQFENAILNLAINARDAMPRGGRLTVKTQNVRLDASFTLTHPQIEPGEYVSVSVSDNGVGIEPEVLSRVFEPFFTTKESGKGSGLGLAMVHGFTEQAGGVATIASELGRGTTVQLLLPRCREEQVVREDTIITRIAPTGHETILVVEDDADLRDTVVTALTQFGYRALAAPNAERALNILSGSEHIDLLFTDVMMPGGTLGPELARRAREMRPNIEVLFTTGYADSAVLSGGISAADVIHKPYRNEELAMRVRHVLDREIRVA</sequence>
<keyword evidence="4" id="KW-0808">Transferase</keyword>
<dbReference type="Pfam" id="PF00072">
    <property type="entry name" value="Response_reg"/>
    <property type="match status" value="1"/>
</dbReference>
<evidence type="ECO:0000256" key="9">
    <source>
        <dbReference type="PROSITE-ProRule" id="PRU00169"/>
    </source>
</evidence>
<dbReference type="SMART" id="SM00091">
    <property type="entry name" value="PAS"/>
    <property type="match status" value="2"/>
</dbReference>
<dbReference type="InterPro" id="IPR004358">
    <property type="entry name" value="Sig_transdc_His_kin-like_C"/>
</dbReference>
<evidence type="ECO:0000313" key="16">
    <source>
        <dbReference type="Proteomes" id="UP000588068"/>
    </source>
</evidence>
<evidence type="ECO:0000256" key="7">
    <source>
        <dbReference type="ARBA" id="ARBA00022840"/>
    </source>
</evidence>
<dbReference type="InterPro" id="IPR001610">
    <property type="entry name" value="PAC"/>
</dbReference>
<dbReference type="InterPro" id="IPR036097">
    <property type="entry name" value="HisK_dim/P_sf"/>
</dbReference>
<keyword evidence="5" id="KW-0547">Nucleotide-binding</keyword>
<evidence type="ECO:0000256" key="10">
    <source>
        <dbReference type="SAM" id="Phobius"/>
    </source>
</evidence>
<dbReference type="RefSeq" id="WP_184330306.1">
    <property type="nucleotide sequence ID" value="NZ_JACHHZ010000002.1"/>
</dbReference>
<evidence type="ECO:0000259" key="13">
    <source>
        <dbReference type="PROSITE" id="PS50112"/>
    </source>
</evidence>
<keyword evidence="7" id="KW-0067">ATP-binding</keyword>
<dbReference type="Pfam" id="PF02518">
    <property type="entry name" value="HATPase_c"/>
    <property type="match status" value="1"/>
</dbReference>
<dbReference type="SUPFAM" id="SSF55785">
    <property type="entry name" value="PYP-like sensor domain (PAS domain)"/>
    <property type="match status" value="3"/>
</dbReference>
<feature type="domain" description="Response regulatory" evidence="12">
    <location>
        <begin position="681"/>
        <end position="795"/>
    </location>
</feature>
<dbReference type="NCBIfam" id="TIGR00229">
    <property type="entry name" value="sensory_box"/>
    <property type="match status" value="2"/>
</dbReference>
<dbReference type="SMART" id="SM00448">
    <property type="entry name" value="REC"/>
    <property type="match status" value="1"/>
</dbReference>
<feature type="transmembrane region" description="Helical" evidence="10">
    <location>
        <begin position="12"/>
        <end position="33"/>
    </location>
</feature>
<dbReference type="PANTHER" id="PTHR43065">
    <property type="entry name" value="SENSOR HISTIDINE KINASE"/>
    <property type="match status" value="1"/>
</dbReference>
<reference evidence="15 16" key="1">
    <citation type="submission" date="2020-08" db="EMBL/GenBank/DDBJ databases">
        <title>Genomic Encyclopedia of Type Strains, Phase IV (KMG-IV): sequencing the most valuable type-strain genomes for metagenomic binning, comparative biology and taxonomic classification.</title>
        <authorList>
            <person name="Goeker M."/>
        </authorList>
    </citation>
    <scope>NUCLEOTIDE SEQUENCE [LARGE SCALE GENOMIC DNA]</scope>
    <source>
        <strain evidence="15 16">DSM 26723</strain>
    </source>
</reference>
<evidence type="ECO:0000256" key="8">
    <source>
        <dbReference type="ARBA" id="ARBA00023012"/>
    </source>
</evidence>
<evidence type="ECO:0000256" key="3">
    <source>
        <dbReference type="ARBA" id="ARBA00022553"/>
    </source>
</evidence>
<dbReference type="EC" id="2.7.13.3" evidence="2"/>
<dbReference type="InterPro" id="IPR005467">
    <property type="entry name" value="His_kinase_dom"/>
</dbReference>
<dbReference type="CDD" id="cd00082">
    <property type="entry name" value="HisKA"/>
    <property type="match status" value="1"/>
</dbReference>
<name>A0A841HJN2_9GAMM</name>
<dbReference type="PROSITE" id="PS50109">
    <property type="entry name" value="HIS_KIN"/>
    <property type="match status" value="1"/>
</dbReference>
<dbReference type="Gene3D" id="3.40.50.2300">
    <property type="match status" value="1"/>
</dbReference>
<dbReference type="InterPro" id="IPR011006">
    <property type="entry name" value="CheY-like_superfamily"/>
</dbReference>
<keyword evidence="10" id="KW-1133">Transmembrane helix</keyword>
<dbReference type="PROSITE" id="PS50110">
    <property type="entry name" value="RESPONSE_REGULATORY"/>
    <property type="match status" value="1"/>
</dbReference>
<dbReference type="Proteomes" id="UP000588068">
    <property type="component" value="Unassembled WGS sequence"/>
</dbReference>
<dbReference type="Pfam" id="PF08448">
    <property type="entry name" value="PAS_4"/>
    <property type="match status" value="1"/>
</dbReference>
<keyword evidence="6" id="KW-0418">Kinase</keyword>
<dbReference type="PRINTS" id="PR00344">
    <property type="entry name" value="BCTRLSENSOR"/>
</dbReference>
<dbReference type="InterPro" id="IPR035965">
    <property type="entry name" value="PAS-like_dom_sf"/>
</dbReference>
<dbReference type="SUPFAM" id="SSF47384">
    <property type="entry name" value="Homodimeric domain of signal transducing histidine kinase"/>
    <property type="match status" value="1"/>
</dbReference>
<dbReference type="InterPro" id="IPR013767">
    <property type="entry name" value="PAS_fold"/>
</dbReference>
<dbReference type="InterPro" id="IPR036890">
    <property type="entry name" value="HATPase_C_sf"/>
</dbReference>
<dbReference type="Gene3D" id="3.30.450.20">
    <property type="entry name" value="PAS domain"/>
    <property type="match status" value="3"/>
</dbReference>
<dbReference type="InterPro" id="IPR000014">
    <property type="entry name" value="PAS"/>
</dbReference>
<evidence type="ECO:0000313" key="15">
    <source>
        <dbReference type="EMBL" id="MBB6092510.1"/>
    </source>
</evidence>
<dbReference type="SMART" id="SM00387">
    <property type="entry name" value="HATPase_c"/>
    <property type="match status" value="1"/>
</dbReference>